<feature type="region of interest" description="Disordered" evidence="8">
    <location>
        <begin position="270"/>
        <end position="308"/>
    </location>
</feature>
<keyword evidence="6" id="KW-0804">Transcription</keyword>
<evidence type="ECO:0008006" key="11">
    <source>
        <dbReference type="Google" id="ProtNLM"/>
    </source>
</evidence>
<keyword evidence="4" id="KW-0805">Transcription regulation</keyword>
<evidence type="ECO:0000313" key="9">
    <source>
        <dbReference type="EMBL" id="KAH0819455.1"/>
    </source>
</evidence>
<keyword evidence="7" id="KW-0539">Nucleus</keyword>
<dbReference type="PANTHER" id="PTHR13469:SF8">
    <property type="entry name" value="HEXIM P-TEFB COMPLEX SUBUNIT 1"/>
    <property type="match status" value="1"/>
</dbReference>
<dbReference type="Pfam" id="PF15313">
    <property type="entry name" value="HEXIM"/>
    <property type="match status" value="1"/>
</dbReference>
<comment type="similarity">
    <text evidence="2">Belongs to the HEXIM family.</text>
</comment>
<evidence type="ECO:0000256" key="6">
    <source>
        <dbReference type="ARBA" id="ARBA00023163"/>
    </source>
</evidence>
<feature type="region of interest" description="Disordered" evidence="8">
    <location>
        <begin position="498"/>
        <end position="554"/>
    </location>
</feature>
<feature type="region of interest" description="Disordered" evidence="8">
    <location>
        <begin position="460"/>
        <end position="479"/>
    </location>
</feature>
<feature type="compositionally biased region" description="Basic residues" evidence="8">
    <location>
        <begin position="294"/>
        <end position="308"/>
    </location>
</feature>
<dbReference type="InterPro" id="IPR024872">
    <property type="entry name" value="HEXIM"/>
</dbReference>
<dbReference type="EMBL" id="JABDTM020014497">
    <property type="protein sequence ID" value="KAH0819455.1"/>
    <property type="molecule type" value="Genomic_DNA"/>
</dbReference>
<evidence type="ECO:0000256" key="8">
    <source>
        <dbReference type="SAM" id="MobiDB-lite"/>
    </source>
</evidence>
<evidence type="ECO:0000256" key="5">
    <source>
        <dbReference type="ARBA" id="ARBA00023054"/>
    </source>
</evidence>
<feature type="compositionally biased region" description="Basic and acidic residues" evidence="8">
    <location>
        <begin position="280"/>
        <end position="293"/>
    </location>
</feature>
<keyword evidence="3" id="KW-0678">Repressor</keyword>
<dbReference type="Gene3D" id="6.10.250.2910">
    <property type="match status" value="1"/>
</dbReference>
<reference evidence="9" key="2">
    <citation type="submission" date="2021-08" db="EMBL/GenBank/DDBJ databases">
        <authorList>
            <person name="Eriksson T."/>
        </authorList>
    </citation>
    <scope>NUCLEOTIDE SEQUENCE</scope>
    <source>
        <strain evidence="9">Stoneville</strain>
        <tissue evidence="9">Whole head</tissue>
    </source>
</reference>
<feature type="compositionally biased region" description="Low complexity" evidence="8">
    <location>
        <begin position="518"/>
        <end position="531"/>
    </location>
</feature>
<dbReference type="Proteomes" id="UP000719412">
    <property type="component" value="Unassembled WGS sequence"/>
</dbReference>
<feature type="region of interest" description="Disordered" evidence="8">
    <location>
        <begin position="389"/>
        <end position="412"/>
    </location>
</feature>
<keyword evidence="10" id="KW-1185">Reference proteome</keyword>
<gene>
    <name evidence="9" type="ORF">GEV33_003336</name>
</gene>
<accession>A0A8J6LFE4</accession>
<evidence type="ECO:0000256" key="7">
    <source>
        <dbReference type="ARBA" id="ARBA00023242"/>
    </source>
</evidence>
<dbReference type="GO" id="GO:0005654">
    <property type="term" value="C:nucleoplasm"/>
    <property type="evidence" value="ECO:0007669"/>
    <property type="project" value="TreeGrafter"/>
</dbReference>
<name>A0A8J6LFE4_TENMO</name>
<dbReference type="AlphaFoldDB" id="A0A8J6LFE4"/>
<dbReference type="GO" id="GO:0097322">
    <property type="term" value="F:7SK snRNA binding"/>
    <property type="evidence" value="ECO:0007669"/>
    <property type="project" value="TreeGrafter"/>
</dbReference>
<comment type="subcellular location">
    <subcellularLocation>
        <location evidence="1">Nucleus</location>
    </subcellularLocation>
</comment>
<dbReference type="GO" id="GO:0004861">
    <property type="term" value="F:cyclin-dependent protein serine/threonine kinase inhibitor activity"/>
    <property type="evidence" value="ECO:0007669"/>
    <property type="project" value="InterPro"/>
</dbReference>
<feature type="region of interest" description="Disordered" evidence="8">
    <location>
        <begin position="195"/>
        <end position="233"/>
    </location>
</feature>
<proteinExistence type="inferred from homology"/>
<evidence type="ECO:0000256" key="1">
    <source>
        <dbReference type="ARBA" id="ARBA00004123"/>
    </source>
</evidence>
<evidence type="ECO:0000256" key="3">
    <source>
        <dbReference type="ARBA" id="ARBA00022491"/>
    </source>
</evidence>
<protein>
    <recommendedName>
        <fullName evidence="11">Protein HEXIM1</fullName>
    </recommendedName>
</protein>
<feature type="compositionally biased region" description="Polar residues" evidence="8">
    <location>
        <begin position="542"/>
        <end position="554"/>
    </location>
</feature>
<dbReference type="PANTHER" id="PTHR13469">
    <property type="entry name" value="HEXAMETHYLENE BISACETAMIDE INDUCIBLE 1"/>
    <property type="match status" value="1"/>
</dbReference>
<feature type="compositionally biased region" description="Polar residues" evidence="8">
    <location>
        <begin position="389"/>
        <end position="403"/>
    </location>
</feature>
<evidence type="ECO:0000313" key="10">
    <source>
        <dbReference type="Proteomes" id="UP000719412"/>
    </source>
</evidence>
<organism evidence="9 10">
    <name type="scientific">Tenebrio molitor</name>
    <name type="common">Yellow mealworm beetle</name>
    <dbReference type="NCBI Taxonomy" id="7067"/>
    <lineage>
        <taxon>Eukaryota</taxon>
        <taxon>Metazoa</taxon>
        <taxon>Ecdysozoa</taxon>
        <taxon>Arthropoda</taxon>
        <taxon>Hexapoda</taxon>
        <taxon>Insecta</taxon>
        <taxon>Pterygota</taxon>
        <taxon>Neoptera</taxon>
        <taxon>Endopterygota</taxon>
        <taxon>Coleoptera</taxon>
        <taxon>Polyphaga</taxon>
        <taxon>Cucujiformia</taxon>
        <taxon>Tenebrionidae</taxon>
        <taxon>Tenebrio</taxon>
    </lineage>
</organism>
<comment type="caution">
    <text evidence="9">The sequence shown here is derived from an EMBL/GenBank/DDBJ whole genome shotgun (WGS) entry which is preliminary data.</text>
</comment>
<evidence type="ECO:0000256" key="2">
    <source>
        <dbReference type="ARBA" id="ARBA00008409"/>
    </source>
</evidence>
<dbReference type="GO" id="GO:0000122">
    <property type="term" value="P:negative regulation of transcription by RNA polymerase II"/>
    <property type="evidence" value="ECO:0007669"/>
    <property type="project" value="InterPro"/>
</dbReference>
<reference evidence="9" key="1">
    <citation type="journal article" date="2020" name="J Insects Food Feed">
        <title>The yellow mealworm (Tenebrio molitor) genome: a resource for the emerging insects as food and feed industry.</title>
        <authorList>
            <person name="Eriksson T."/>
            <person name="Andere A."/>
            <person name="Kelstrup H."/>
            <person name="Emery V."/>
            <person name="Picard C."/>
        </authorList>
    </citation>
    <scope>NUCLEOTIDE SEQUENCE</scope>
    <source>
        <strain evidence="9">Stoneville</strain>
        <tissue evidence="9">Whole head</tissue>
    </source>
</reference>
<sequence>MTEGVETGVVLPVLGCDPKIRRGTLSWALSIWVVDRGTALFPVQKRRSFVWGNALAANKAVRGRRRGIVPHLEMLLCPGPRLRNRQGRLLQFCNPHAIDRSSIPVDKTITNVKDRERKRFRMDLKRWQKERLQGPRIFLLEWTAKSPAVAVTGCRNQKQSAIALHNPGSGPHGGGGNHPDRVHFPFLVKWVGRRPPTLAGDKQRDTAPQLGNKQTVLRENGALPPSECVDGQMEVQRVGSPKMSGKCGEIGPEIQDRKTPAALLQGDVAQQKDACAPPRPEPKPKSPECEIPTKKRKTRRGKSKRRSRWKCKLDMQKFTACRCTYKCKESTTTKDECARRCGYPYPKNSRKSTKVIKPEAPYNSNQFLLEDHGNIEELDENLKHADRISTTSAGRTRDSSFSVDSEGEFYSSPDDEEQFLIKDFVDQYESVQAERLQSMSKDELIQEYLMLESKLELVSKRQRKRGPVDEGDSVSDPLVLQSEVERLTIENEALKRENAALRSKTCSSDSEDSETDSNDSCSGSSSSSCCSTGPASPVVDYAQTNGHSASVETV</sequence>
<dbReference type="PRINTS" id="PR02094">
    <property type="entry name" value="HEXIMFAMILY"/>
</dbReference>
<keyword evidence="5" id="KW-0175">Coiled coil</keyword>
<evidence type="ECO:0000256" key="4">
    <source>
        <dbReference type="ARBA" id="ARBA00023015"/>
    </source>
</evidence>
<dbReference type="GO" id="GO:0005737">
    <property type="term" value="C:cytoplasm"/>
    <property type="evidence" value="ECO:0007669"/>
    <property type="project" value="InterPro"/>
</dbReference>